<accession>A0AAU9IM09</accession>
<keyword evidence="3" id="KW-1185">Reference proteome</keyword>
<protein>
    <submittedName>
        <fullName evidence="2">Uncharacterized protein</fullName>
    </submittedName>
</protein>
<comment type="caution">
    <text evidence="2">The sequence shown here is derived from an EMBL/GenBank/DDBJ whole genome shotgun (WGS) entry which is preliminary data.</text>
</comment>
<dbReference type="AlphaFoldDB" id="A0AAU9IM09"/>
<name>A0AAU9IM09_9CILI</name>
<gene>
    <name evidence="2" type="ORF">BSTOLATCC_MIC11490</name>
</gene>
<reference evidence="2" key="1">
    <citation type="submission" date="2021-09" db="EMBL/GenBank/DDBJ databases">
        <authorList>
            <consortium name="AG Swart"/>
            <person name="Singh M."/>
            <person name="Singh A."/>
            <person name="Seah K."/>
            <person name="Emmerich C."/>
        </authorList>
    </citation>
    <scope>NUCLEOTIDE SEQUENCE</scope>
    <source>
        <strain evidence="2">ATCC30299</strain>
    </source>
</reference>
<keyword evidence="1" id="KW-0175">Coiled coil</keyword>
<feature type="coiled-coil region" evidence="1">
    <location>
        <begin position="188"/>
        <end position="247"/>
    </location>
</feature>
<organism evidence="2 3">
    <name type="scientific">Blepharisma stoltei</name>
    <dbReference type="NCBI Taxonomy" id="1481888"/>
    <lineage>
        <taxon>Eukaryota</taxon>
        <taxon>Sar</taxon>
        <taxon>Alveolata</taxon>
        <taxon>Ciliophora</taxon>
        <taxon>Postciliodesmatophora</taxon>
        <taxon>Heterotrichea</taxon>
        <taxon>Heterotrichida</taxon>
        <taxon>Blepharismidae</taxon>
        <taxon>Blepharisma</taxon>
    </lineage>
</organism>
<evidence type="ECO:0000313" key="2">
    <source>
        <dbReference type="EMBL" id="CAG9314488.1"/>
    </source>
</evidence>
<dbReference type="Proteomes" id="UP001162131">
    <property type="component" value="Unassembled WGS sequence"/>
</dbReference>
<feature type="coiled-coil region" evidence="1">
    <location>
        <begin position="119"/>
        <end position="156"/>
    </location>
</feature>
<evidence type="ECO:0000313" key="3">
    <source>
        <dbReference type="Proteomes" id="UP001162131"/>
    </source>
</evidence>
<proteinExistence type="predicted"/>
<sequence length="459" mass="54176">MSSICSFEDNRVSLYLDETPTLGPQQTTENKQETKYATFQELSSKRQQLDNFSEPRARLHEQFEKQLTAAEFFEKPDIVPCPWIEFKFDEIEIQESPSSCNTSKTPESEAKIEIQQMSSSKQHEIVKNLEKEIDELKREIRKLRDENHENEKLKTRLGRIGDLERENDELHILLKAQGEKLKESLGSEREYAEMVKEIDKEVNRIKNELEASEAQKWEIRKQFDLLSKAYQDMKNDYSNEMQILNEKTIAQTSAFQDIDCKLRVSELKEVENQNLIDLANKRISELQEAIKDKDKQLQLQSNSLDEYRSQLEGFEPVSRYQSRLENCLRELEQKLAFSEEARFEQMKLYNDLQKKFSAQETDRINPRKIRQLEDLFIKNGEKIDELSTKIYHTLDTALTARTECEPKFKKIKPKKKKSPYSEQFLNRLHADRKNPCNICIKEHGHEWARSPKSKINIIN</sequence>
<evidence type="ECO:0000256" key="1">
    <source>
        <dbReference type="SAM" id="Coils"/>
    </source>
</evidence>
<dbReference type="EMBL" id="CAJZBQ010000012">
    <property type="protein sequence ID" value="CAG9314488.1"/>
    <property type="molecule type" value="Genomic_DNA"/>
</dbReference>
<feature type="coiled-coil region" evidence="1">
    <location>
        <begin position="276"/>
        <end position="341"/>
    </location>
</feature>